<dbReference type="EMBL" id="CP003389">
    <property type="protein sequence ID" value="AFE04490.1"/>
    <property type="molecule type" value="Genomic_DNA"/>
</dbReference>
<feature type="compositionally biased region" description="Low complexity" evidence="3">
    <location>
        <begin position="663"/>
        <end position="676"/>
    </location>
</feature>
<dbReference type="eggNOG" id="COG1572">
    <property type="taxonomic scope" value="Bacteria"/>
</dbReference>
<dbReference type="Gene3D" id="2.130.10.130">
    <property type="entry name" value="Integrin alpha, N-terminal"/>
    <property type="match status" value="1"/>
</dbReference>
<dbReference type="Gene3D" id="2.60.40.10">
    <property type="entry name" value="Immunoglobulins"/>
    <property type="match status" value="2"/>
</dbReference>
<proteinExistence type="predicted"/>
<dbReference type="InterPro" id="IPR003410">
    <property type="entry name" value="HYR_dom"/>
</dbReference>
<dbReference type="PANTHER" id="PTHR44103">
    <property type="entry name" value="PROPROTEIN CONVERTASE P"/>
    <property type="match status" value="1"/>
</dbReference>
<dbReference type="InterPro" id="IPR013783">
    <property type="entry name" value="Ig-like_fold"/>
</dbReference>
<dbReference type="KEGG" id="ccx:COCOR_02121"/>
<dbReference type="PANTHER" id="PTHR44103:SF1">
    <property type="entry name" value="PROPROTEIN CONVERTASE P"/>
    <property type="match status" value="1"/>
</dbReference>
<dbReference type="InterPro" id="IPR013517">
    <property type="entry name" value="FG-GAP"/>
</dbReference>
<reference evidence="5 6" key="1">
    <citation type="journal article" date="2012" name="J. Bacteriol.">
        <title>Complete Genome Sequence of the Fruiting Myxobacterium Corallococcus coralloides DSM 2259.</title>
        <authorList>
            <person name="Huntley S."/>
            <person name="Zhang Y."/>
            <person name="Treuner-Lange A."/>
            <person name="Kneip S."/>
            <person name="Sensen C.W."/>
            <person name="Sogaard-Andersen L."/>
        </authorList>
    </citation>
    <scope>NUCLEOTIDE SEQUENCE [LARGE SCALE GENOMIC DNA]</scope>
    <source>
        <strain evidence="6">ATCC 25202 / DSM 2259 / NBRC 100086 / M2</strain>
    </source>
</reference>
<evidence type="ECO:0000256" key="1">
    <source>
        <dbReference type="ARBA" id="ARBA00022729"/>
    </source>
</evidence>
<dbReference type="InParanoid" id="H8MJ21"/>
<dbReference type="Pfam" id="PF13517">
    <property type="entry name" value="FG-GAP_3"/>
    <property type="match status" value="2"/>
</dbReference>
<dbReference type="PROSITE" id="PS50825">
    <property type="entry name" value="HYR"/>
    <property type="match status" value="1"/>
</dbReference>
<dbReference type="InterPro" id="IPR028994">
    <property type="entry name" value="Integrin_alpha_N"/>
</dbReference>
<keyword evidence="6" id="KW-1185">Reference proteome</keyword>
<gene>
    <name evidence="5" type="ordered locus">COCOR_02121</name>
</gene>
<sequence length="954" mass="98030">MAPVKQRRKSPLLTADIRLSAVALFLMNACGQTREEGQPQPPLGQAEAAANGECVVQPPFNPNFEPELEWAWSGSTLLPQHKQVMMTPIVVEVNGDGIPDVIFSSFAGANYTTDGVLRAISGADGSELWTVTDPALRVRGAASVAGADIDGDGLVELCAMPSSGGGILCFENTGAFKFRTEGTLNNWGGVSFSDLDGDGTVEIINGNQVFSNTGVLKWSGMDGMGGQSTGPISFAADIDGDGLREVVNGRAIYRHDGTLKCRNTNIGHGLAGVANFDSDPHGEVVVVSAGRVSLMDDDCTLLWTQVLPGGGNGGAPNIADFDADGLPEIGVAGATRYTVFETNGTIKWSSPVQDGSSNMTGSSTFDFEGDGKAEVVYADEVRLRIYDGATGAVRFSVEHASGTTYENPLIVDVDGDDNAEIVVASNNYGFPGATGIRVFRDRSDGWVNTRRIWNQHAYSVTHINDDGTVPTHPIDNWRTPGLNTFRSNSQGTGSTNPFAAADVTVTEVSAGCDRTTGALSLNAHVYNQGDAAVSAGLPVAFYLGNPTAGGTLLGVATLPSVLTAGHGAVATLLLASAPGGTAEIWAVADNDGTGVGRETECVETNNSGSAPVSLACSTNVPPVAVCKDVTVSASAITCSAQASVDDGSHDPDQQPSPLILTQSPSGPFGPGSHSVSLTVSDGQSSDSCTATVTVVDTTAPVITCPAERIVEATGPEGAFVIPGEATASDACGATISGPSAGTYPLGTTAVTYTATDAAGLSASCTTAIHVVNHDSAPPDLTMCNMPRYTSAEVIKACGWATPGSSGSAISAVLLTIDGGAPLRLTPDLSGGHVVTWLELPEGEHTLTLTVIDTSGGTATRSMEVTVDRTAPVLRVLSPALDVPQPWVVDILTEVTDLTPVRVTANWIHTADVGAGTNIAAHTVAFSSPGYNAVLLQATDAAGNTSEQVIQVLVQ</sequence>
<dbReference type="SUPFAM" id="SSF69318">
    <property type="entry name" value="Integrin alpha N-terminal domain"/>
    <property type="match status" value="1"/>
</dbReference>
<dbReference type="Pfam" id="PF02494">
    <property type="entry name" value="HYR"/>
    <property type="match status" value="1"/>
</dbReference>
<protein>
    <submittedName>
        <fullName evidence="5">FG-GAP repeat-HVR domain-containing protein</fullName>
    </submittedName>
</protein>
<dbReference type="AlphaFoldDB" id="H8MJ21"/>
<feature type="compositionally biased region" description="Polar residues" evidence="3">
    <location>
        <begin position="653"/>
        <end position="662"/>
    </location>
</feature>
<evidence type="ECO:0000259" key="4">
    <source>
        <dbReference type="PROSITE" id="PS50825"/>
    </source>
</evidence>
<keyword evidence="1" id="KW-0732">Signal</keyword>
<dbReference type="Proteomes" id="UP000007587">
    <property type="component" value="Chromosome"/>
</dbReference>
<dbReference type="HOGENOM" id="CLU_309921_0_0_7"/>
<dbReference type="RefSeq" id="WP_014394954.1">
    <property type="nucleotide sequence ID" value="NC_017030.1"/>
</dbReference>
<evidence type="ECO:0000256" key="3">
    <source>
        <dbReference type="SAM" id="MobiDB-lite"/>
    </source>
</evidence>
<evidence type="ECO:0000313" key="6">
    <source>
        <dbReference type="Proteomes" id="UP000007587"/>
    </source>
</evidence>
<evidence type="ECO:0000256" key="2">
    <source>
        <dbReference type="ARBA" id="ARBA00022737"/>
    </source>
</evidence>
<name>H8MJ21_CORCM</name>
<evidence type="ECO:0000313" key="5">
    <source>
        <dbReference type="EMBL" id="AFE04490.1"/>
    </source>
</evidence>
<keyword evidence="2" id="KW-0677">Repeat</keyword>
<dbReference type="eggNOG" id="COG1520">
    <property type="taxonomic scope" value="Bacteria"/>
</dbReference>
<feature type="domain" description="HYR" evidence="4">
    <location>
        <begin position="695"/>
        <end position="772"/>
    </location>
</feature>
<accession>H8MJ21</accession>
<dbReference type="STRING" id="1144275.COCOR_02121"/>
<reference evidence="6" key="2">
    <citation type="submission" date="2012-03" db="EMBL/GenBank/DDBJ databases">
        <title>Genome sequence of the fruiting myxobacterium Corallococcus coralloides DSM 2259.</title>
        <authorList>
            <person name="Huntley S."/>
            <person name="Zhang Y."/>
            <person name="Treuner-Lange A."/>
            <person name="Sensen C.W."/>
            <person name="Sogaard-Andersen L."/>
        </authorList>
    </citation>
    <scope>NUCLEOTIDE SEQUENCE [LARGE SCALE GENOMIC DNA]</scope>
    <source>
        <strain evidence="6">ATCC 25202 / DSM 2259 / NBRC 100086 / M2</strain>
    </source>
</reference>
<feature type="region of interest" description="Disordered" evidence="3">
    <location>
        <begin position="641"/>
        <end position="683"/>
    </location>
</feature>
<organism evidence="5 6">
    <name type="scientific">Corallococcus coralloides (strain ATCC 25202 / DSM 2259 / NBRC 100086 / M2)</name>
    <name type="common">Myxococcus coralloides</name>
    <dbReference type="NCBI Taxonomy" id="1144275"/>
    <lineage>
        <taxon>Bacteria</taxon>
        <taxon>Pseudomonadati</taxon>
        <taxon>Myxococcota</taxon>
        <taxon>Myxococcia</taxon>
        <taxon>Myxococcales</taxon>
        <taxon>Cystobacterineae</taxon>
        <taxon>Myxococcaceae</taxon>
        <taxon>Corallococcus</taxon>
    </lineage>
</organism>